<dbReference type="EMBL" id="LT607413">
    <property type="protein sequence ID" value="SCF40163.1"/>
    <property type="molecule type" value="Genomic_DNA"/>
</dbReference>
<dbReference type="AlphaFoldDB" id="A0A1C5A4J8"/>
<dbReference type="InParanoid" id="A0A1C5A4J8"/>
<dbReference type="RefSeq" id="WP_231931525.1">
    <property type="nucleotide sequence ID" value="NZ_LT607413.1"/>
</dbReference>
<evidence type="ECO:0000313" key="2">
    <source>
        <dbReference type="Proteomes" id="UP000198253"/>
    </source>
</evidence>
<gene>
    <name evidence="1" type="ORF">GA0070618_6298</name>
</gene>
<sequence length="91" mass="10387">MIPAVIQGWRNQDEWANLPENQGRSRPFHRAWHFALHATSTLTDDLTWNIGGTVRWAYDEVTHDLGYPKPNPDLVVPVFGRVEGCSNAWVC</sequence>
<accession>A0A1C5A4J8</accession>
<reference evidence="2" key="1">
    <citation type="submission" date="2016-06" db="EMBL/GenBank/DDBJ databases">
        <authorList>
            <person name="Varghese N."/>
            <person name="Submissions Spin"/>
        </authorList>
    </citation>
    <scope>NUCLEOTIDE SEQUENCE [LARGE SCALE GENOMIC DNA]</scope>
    <source>
        <strain evidence="2">DSM 43816</strain>
    </source>
</reference>
<proteinExistence type="predicted"/>
<protein>
    <submittedName>
        <fullName evidence="1">Uncharacterized protein</fullName>
    </submittedName>
</protein>
<name>A0A1C5A4J8_MICEC</name>
<organism evidence="1 2">
    <name type="scientific">Micromonospora echinospora</name>
    <name type="common">Micromonospora purpurea</name>
    <dbReference type="NCBI Taxonomy" id="1877"/>
    <lineage>
        <taxon>Bacteria</taxon>
        <taxon>Bacillati</taxon>
        <taxon>Actinomycetota</taxon>
        <taxon>Actinomycetes</taxon>
        <taxon>Micromonosporales</taxon>
        <taxon>Micromonosporaceae</taxon>
        <taxon>Micromonospora</taxon>
    </lineage>
</organism>
<keyword evidence="2" id="KW-1185">Reference proteome</keyword>
<evidence type="ECO:0000313" key="1">
    <source>
        <dbReference type="EMBL" id="SCF40163.1"/>
    </source>
</evidence>
<dbReference type="Proteomes" id="UP000198253">
    <property type="component" value="Chromosome I"/>
</dbReference>